<dbReference type="SUPFAM" id="SSF102405">
    <property type="entry name" value="MCP/YpsA-like"/>
    <property type="match status" value="1"/>
</dbReference>
<dbReference type="InterPro" id="IPR036388">
    <property type="entry name" value="WH-like_DNA-bd_sf"/>
</dbReference>
<dbReference type="Pfam" id="PF17782">
    <property type="entry name" value="WHD_DprA"/>
    <property type="match status" value="1"/>
</dbReference>
<dbReference type="NCBIfam" id="TIGR00732">
    <property type="entry name" value="dprA"/>
    <property type="match status" value="1"/>
</dbReference>
<dbReference type="Gene3D" id="3.40.50.450">
    <property type="match status" value="1"/>
</dbReference>
<dbReference type="EMBL" id="DVLT01000004">
    <property type="protein sequence ID" value="HIU01805.1"/>
    <property type="molecule type" value="Genomic_DNA"/>
</dbReference>
<name>A0A9D1KWW1_9FIRM</name>
<protein>
    <submittedName>
        <fullName evidence="4">DNA-protecting protein DprA</fullName>
    </submittedName>
</protein>
<sequence length="370" mass="40732">MGNFKIQTVSDRKLYWLWLCSIPGISSGTIGKLLGYFKDVENIFKVTEKELAPVTFLKDTTRKYLLDPIYKDKEKLKTYSEHLAGKGIHFLCTEDPMYPERFQMMPDPPYGFFYTGSFPKTGQPSLAVVGARKATTYGIAGAEYFSGILSRYGVTIVSGLAAGVDGAAHRGAIRQKGYTLAVLGCGVDICYPRENFTLYMEIKEQGTLISEYAPGTKPAPWRFPMRNRLIAGLADGVFVTEAGEKSGALITADAALDQGKNVYALPGAFNSPQSCGCHQLIQSGAKLVYRPEDILEDFGIVGKVCEKAKDGLDNSEEVVYANLCLYPRSLQEIAMRCGLSVREVSAALTRLELEGKIVQTGSNYYVIRMF</sequence>
<dbReference type="AlphaFoldDB" id="A0A9D1KWW1"/>
<feature type="domain" description="Smf/DprA SLOG" evidence="2">
    <location>
        <begin position="90"/>
        <end position="298"/>
    </location>
</feature>
<evidence type="ECO:0000313" key="4">
    <source>
        <dbReference type="EMBL" id="HIU01805.1"/>
    </source>
</evidence>
<dbReference type="PANTHER" id="PTHR43022:SF1">
    <property type="entry name" value="PROTEIN SMF"/>
    <property type="match status" value="1"/>
</dbReference>
<feature type="domain" description="DprA winged helix" evidence="3">
    <location>
        <begin position="308"/>
        <end position="360"/>
    </location>
</feature>
<gene>
    <name evidence="4" type="primary">dprA</name>
    <name evidence="4" type="ORF">IAB63_00950</name>
</gene>
<dbReference type="InterPro" id="IPR041614">
    <property type="entry name" value="DprA_WH"/>
</dbReference>
<dbReference type="InterPro" id="IPR057666">
    <property type="entry name" value="DrpA_SLOG"/>
</dbReference>
<dbReference type="Gene3D" id="1.10.10.10">
    <property type="entry name" value="Winged helix-like DNA-binding domain superfamily/Winged helix DNA-binding domain"/>
    <property type="match status" value="1"/>
</dbReference>
<dbReference type="InterPro" id="IPR010994">
    <property type="entry name" value="RuvA_2-like"/>
</dbReference>
<comment type="similarity">
    <text evidence="1">Belongs to the DprA/Smf family.</text>
</comment>
<reference evidence="4" key="2">
    <citation type="journal article" date="2021" name="PeerJ">
        <title>Extensive microbial diversity within the chicken gut microbiome revealed by metagenomics and culture.</title>
        <authorList>
            <person name="Gilroy R."/>
            <person name="Ravi A."/>
            <person name="Getino M."/>
            <person name="Pursley I."/>
            <person name="Horton D.L."/>
            <person name="Alikhan N.F."/>
            <person name="Baker D."/>
            <person name="Gharbi K."/>
            <person name="Hall N."/>
            <person name="Watson M."/>
            <person name="Adriaenssens E.M."/>
            <person name="Foster-Nyarko E."/>
            <person name="Jarju S."/>
            <person name="Secka A."/>
            <person name="Antonio M."/>
            <person name="Oren A."/>
            <person name="Chaudhuri R.R."/>
            <person name="La Ragione R."/>
            <person name="Hildebrand F."/>
            <person name="Pallen M.J."/>
        </authorList>
    </citation>
    <scope>NUCLEOTIDE SEQUENCE</scope>
    <source>
        <strain evidence="4">CHK187-14744</strain>
    </source>
</reference>
<organism evidence="4 5">
    <name type="scientific">Candidatus Onthocola gallistercoris</name>
    <dbReference type="NCBI Taxonomy" id="2840876"/>
    <lineage>
        <taxon>Bacteria</taxon>
        <taxon>Bacillati</taxon>
        <taxon>Bacillota</taxon>
        <taxon>Bacilli</taxon>
        <taxon>Candidatus Onthocola</taxon>
    </lineage>
</organism>
<dbReference type="Pfam" id="PF02481">
    <property type="entry name" value="DNA_processg_A"/>
    <property type="match status" value="1"/>
</dbReference>
<evidence type="ECO:0000313" key="5">
    <source>
        <dbReference type="Proteomes" id="UP000824164"/>
    </source>
</evidence>
<dbReference type="PANTHER" id="PTHR43022">
    <property type="entry name" value="PROTEIN SMF"/>
    <property type="match status" value="1"/>
</dbReference>
<dbReference type="Proteomes" id="UP000824164">
    <property type="component" value="Unassembled WGS sequence"/>
</dbReference>
<evidence type="ECO:0000259" key="2">
    <source>
        <dbReference type="Pfam" id="PF02481"/>
    </source>
</evidence>
<dbReference type="InterPro" id="IPR003488">
    <property type="entry name" value="DprA"/>
</dbReference>
<reference evidence="4" key="1">
    <citation type="submission" date="2020-10" db="EMBL/GenBank/DDBJ databases">
        <authorList>
            <person name="Gilroy R."/>
        </authorList>
    </citation>
    <scope>NUCLEOTIDE SEQUENCE</scope>
    <source>
        <strain evidence="4">CHK187-14744</strain>
    </source>
</reference>
<evidence type="ECO:0000256" key="1">
    <source>
        <dbReference type="ARBA" id="ARBA00006525"/>
    </source>
</evidence>
<accession>A0A9D1KWW1</accession>
<comment type="caution">
    <text evidence="4">The sequence shown here is derived from an EMBL/GenBank/DDBJ whole genome shotgun (WGS) entry which is preliminary data.</text>
</comment>
<proteinExistence type="inferred from homology"/>
<evidence type="ECO:0000259" key="3">
    <source>
        <dbReference type="Pfam" id="PF17782"/>
    </source>
</evidence>
<dbReference type="GO" id="GO:0009294">
    <property type="term" value="P:DNA-mediated transformation"/>
    <property type="evidence" value="ECO:0007669"/>
    <property type="project" value="InterPro"/>
</dbReference>
<dbReference type="SUPFAM" id="SSF47781">
    <property type="entry name" value="RuvA domain 2-like"/>
    <property type="match status" value="1"/>
</dbReference>